<dbReference type="KEGG" id="dmm:dnm_048820"/>
<sequence>MFHGKNYSDGKWKVMCQEISDDANLSLTQIHSGLTHKQAIELAYRKNKEDGTRETEAFCPIDRKDYKIISVYYVEKDK</sequence>
<name>A0A975BNR5_9BACT</name>
<keyword evidence="2" id="KW-1185">Reference proteome</keyword>
<dbReference type="RefSeq" id="WP_207683418.1">
    <property type="nucleotide sequence ID" value="NZ_CP061800.1"/>
</dbReference>
<evidence type="ECO:0000313" key="1">
    <source>
        <dbReference type="EMBL" id="QTA88835.1"/>
    </source>
</evidence>
<protein>
    <submittedName>
        <fullName evidence="1">Uncharacterized protein</fullName>
    </submittedName>
</protein>
<gene>
    <name evidence="1" type="ORF">dnm_048820</name>
</gene>
<dbReference type="AlphaFoldDB" id="A0A975BNR5"/>
<dbReference type="EMBL" id="CP061800">
    <property type="protein sequence ID" value="QTA88835.1"/>
    <property type="molecule type" value="Genomic_DNA"/>
</dbReference>
<evidence type="ECO:0000313" key="2">
    <source>
        <dbReference type="Proteomes" id="UP000663722"/>
    </source>
</evidence>
<dbReference type="Proteomes" id="UP000663722">
    <property type="component" value="Chromosome"/>
</dbReference>
<accession>A0A975BNR5</accession>
<proteinExistence type="predicted"/>
<organism evidence="1 2">
    <name type="scientific">Desulfonema magnum</name>
    <dbReference type="NCBI Taxonomy" id="45655"/>
    <lineage>
        <taxon>Bacteria</taxon>
        <taxon>Pseudomonadati</taxon>
        <taxon>Thermodesulfobacteriota</taxon>
        <taxon>Desulfobacteria</taxon>
        <taxon>Desulfobacterales</taxon>
        <taxon>Desulfococcaceae</taxon>
        <taxon>Desulfonema</taxon>
    </lineage>
</organism>
<reference evidence="1" key="1">
    <citation type="journal article" date="2021" name="Microb. Physiol.">
        <title>Proteogenomic Insights into the Physiology of Marine, Sulfate-Reducing, Filamentous Desulfonema limicola and Desulfonema magnum.</title>
        <authorList>
            <person name="Schnaars V."/>
            <person name="Wohlbrand L."/>
            <person name="Scheve S."/>
            <person name="Hinrichs C."/>
            <person name="Reinhardt R."/>
            <person name="Rabus R."/>
        </authorList>
    </citation>
    <scope>NUCLEOTIDE SEQUENCE</scope>
    <source>
        <strain evidence="1">4be13</strain>
    </source>
</reference>